<dbReference type="InterPro" id="IPR016163">
    <property type="entry name" value="Ald_DH_C"/>
</dbReference>
<dbReference type="PANTHER" id="PTHR11699">
    <property type="entry name" value="ALDEHYDE DEHYDROGENASE-RELATED"/>
    <property type="match status" value="1"/>
</dbReference>
<feature type="domain" description="Aldehyde dehydrogenase" evidence="5">
    <location>
        <begin position="12"/>
        <end position="476"/>
    </location>
</feature>
<proteinExistence type="inferred from homology"/>
<gene>
    <name evidence="6" type="ORF">C5613_22385</name>
</gene>
<evidence type="ECO:0000256" key="4">
    <source>
        <dbReference type="RuleBase" id="RU003345"/>
    </source>
</evidence>
<dbReference type="CDD" id="cd07114">
    <property type="entry name" value="ALDH_DhaS"/>
    <property type="match status" value="1"/>
</dbReference>
<reference evidence="7" key="1">
    <citation type="submission" date="2018-02" db="EMBL/GenBank/DDBJ databases">
        <title>Draft genome sequencing of Rhodococcus opacus KU647198.</title>
        <authorList>
            <person name="Zheng B.-X."/>
        </authorList>
    </citation>
    <scope>NUCLEOTIDE SEQUENCE [LARGE SCALE GENOMIC DNA]</scope>
    <source>
        <strain evidence="7">04-OD7</strain>
    </source>
</reference>
<dbReference type="Gene3D" id="3.40.605.10">
    <property type="entry name" value="Aldehyde Dehydrogenase, Chain A, domain 1"/>
    <property type="match status" value="1"/>
</dbReference>
<protein>
    <submittedName>
        <fullName evidence="6">Carnitine dehydratase</fullName>
    </submittedName>
</protein>
<dbReference type="EMBL" id="PUIO01000028">
    <property type="protein sequence ID" value="PQP22814.1"/>
    <property type="molecule type" value="Genomic_DNA"/>
</dbReference>
<evidence type="ECO:0000259" key="5">
    <source>
        <dbReference type="Pfam" id="PF00171"/>
    </source>
</evidence>
<evidence type="ECO:0000313" key="6">
    <source>
        <dbReference type="EMBL" id="PQP22814.1"/>
    </source>
</evidence>
<organism evidence="6 7">
    <name type="scientific">Rhodococcus opacus</name>
    <name type="common">Nocardia opaca</name>
    <dbReference type="NCBI Taxonomy" id="37919"/>
    <lineage>
        <taxon>Bacteria</taxon>
        <taxon>Bacillati</taxon>
        <taxon>Actinomycetota</taxon>
        <taxon>Actinomycetes</taxon>
        <taxon>Mycobacteriales</taxon>
        <taxon>Nocardiaceae</taxon>
        <taxon>Rhodococcus</taxon>
    </lineage>
</organism>
<dbReference type="FunFam" id="3.40.309.10:FF:000012">
    <property type="entry name" value="Betaine aldehyde dehydrogenase"/>
    <property type="match status" value="1"/>
</dbReference>
<evidence type="ECO:0000256" key="2">
    <source>
        <dbReference type="ARBA" id="ARBA00023002"/>
    </source>
</evidence>
<keyword evidence="2 4" id="KW-0560">Oxidoreductase</keyword>
<dbReference type="InterPro" id="IPR015590">
    <property type="entry name" value="Aldehyde_DH_dom"/>
</dbReference>
<accession>A0A2S8J6Z0</accession>
<dbReference type="SUPFAM" id="SSF53720">
    <property type="entry name" value="ALDH-like"/>
    <property type="match status" value="1"/>
</dbReference>
<dbReference type="InterPro" id="IPR016162">
    <property type="entry name" value="Ald_DH_N"/>
</dbReference>
<dbReference type="InterPro" id="IPR029510">
    <property type="entry name" value="Ald_DH_CS_GLU"/>
</dbReference>
<name>A0A2S8J6Z0_RHOOP</name>
<dbReference type="FunFam" id="3.40.605.10:FF:000007">
    <property type="entry name" value="NAD/NADP-dependent betaine aldehyde dehydrogenase"/>
    <property type="match status" value="1"/>
</dbReference>
<evidence type="ECO:0000313" key="7">
    <source>
        <dbReference type="Proteomes" id="UP000239290"/>
    </source>
</evidence>
<dbReference type="FunFam" id="3.40.605.10:FF:000026">
    <property type="entry name" value="Aldehyde dehydrogenase, putative"/>
    <property type="match status" value="1"/>
</dbReference>
<comment type="similarity">
    <text evidence="1 4">Belongs to the aldehyde dehydrogenase family.</text>
</comment>
<dbReference type="AlphaFoldDB" id="A0A2S8J6Z0"/>
<feature type="active site" evidence="3">
    <location>
        <position position="249"/>
    </location>
</feature>
<dbReference type="PROSITE" id="PS00070">
    <property type="entry name" value="ALDEHYDE_DEHYDR_CYS"/>
    <property type="match status" value="1"/>
</dbReference>
<dbReference type="GO" id="GO:0016620">
    <property type="term" value="F:oxidoreductase activity, acting on the aldehyde or oxo group of donors, NAD or NADP as acceptor"/>
    <property type="evidence" value="ECO:0007669"/>
    <property type="project" value="InterPro"/>
</dbReference>
<sequence>METFKMRIGADWCEAASGEWISTENPYTGEEWARIPRGREADANAAVEAAHQAGQGEWKTLTATQRGRLLYQFARLIREKGQRLADLEVTDIGRRRKEALGVVDHLASYYEYYAGLADKIEGSVTPFDKPGFLHYTVHEPMGVVICIVPWNGPLLLASMKIAPALAAGCTVVVKPSEFASASIIHLAELAEEAGFPPGVFNVVTGYGKEIGDTLTSHPLVRKVAFTGGHVGGRAVAQSAAQGFKHITLELGGKSPNIVFEDADQDAALAGVSMAIFNTSGQACLAGSRLLVQRSIADSFVEKLADHMRKAKLGDPTDLDTDIGPIATRPQFDSVLNHLRIAKEEGATAVLGGDRDRLTGGEDGLFVEPTIFTNVTSDMRIAREEVFGPVLVVIPFDTDEEAVQIANDTSFGLAAGLWTSSLERALEIPRQLQAGTVWVNTYRTVSVMAPFGGFKDSGIGRENGRAAIEDYLETKSIVIRPSTSTV</sequence>
<evidence type="ECO:0000256" key="3">
    <source>
        <dbReference type="PROSITE-ProRule" id="PRU10007"/>
    </source>
</evidence>
<evidence type="ECO:0000256" key="1">
    <source>
        <dbReference type="ARBA" id="ARBA00009986"/>
    </source>
</evidence>
<dbReference type="PROSITE" id="PS00687">
    <property type="entry name" value="ALDEHYDE_DEHYDR_GLU"/>
    <property type="match status" value="1"/>
</dbReference>
<comment type="caution">
    <text evidence="6">The sequence shown here is derived from an EMBL/GenBank/DDBJ whole genome shotgun (WGS) entry which is preliminary data.</text>
</comment>
<dbReference type="InterPro" id="IPR016161">
    <property type="entry name" value="Ald_DH/histidinol_DH"/>
</dbReference>
<dbReference type="InterPro" id="IPR016160">
    <property type="entry name" value="Ald_DH_CS_CYS"/>
</dbReference>
<dbReference type="Proteomes" id="UP000239290">
    <property type="component" value="Unassembled WGS sequence"/>
</dbReference>
<dbReference type="Pfam" id="PF00171">
    <property type="entry name" value="Aldedh"/>
    <property type="match status" value="1"/>
</dbReference>
<dbReference type="RefSeq" id="WP_105417735.1">
    <property type="nucleotide sequence ID" value="NZ_PUIO01000028.1"/>
</dbReference>
<dbReference type="Gene3D" id="3.40.309.10">
    <property type="entry name" value="Aldehyde Dehydrogenase, Chain A, domain 2"/>
    <property type="match status" value="1"/>
</dbReference>